<protein>
    <submittedName>
        <fullName evidence="2">Phosphotransferase</fullName>
    </submittedName>
</protein>
<dbReference type="Gene3D" id="3.90.1200.10">
    <property type="match status" value="1"/>
</dbReference>
<dbReference type="Proteomes" id="UP001500604">
    <property type="component" value="Unassembled WGS sequence"/>
</dbReference>
<keyword evidence="3" id="KW-1185">Reference proteome</keyword>
<feature type="domain" description="Aminoglycoside phosphotransferase" evidence="1">
    <location>
        <begin position="32"/>
        <end position="257"/>
    </location>
</feature>
<evidence type="ECO:0000313" key="2">
    <source>
        <dbReference type="EMBL" id="GAA4651058.1"/>
    </source>
</evidence>
<dbReference type="EMBL" id="BAABFL010000435">
    <property type="protein sequence ID" value="GAA4651058.1"/>
    <property type="molecule type" value="Genomic_DNA"/>
</dbReference>
<sequence>MPRQTDNRLLELSRWCADELNLVAGHPIQKNLEAVSGDASYRRYFRAHSDEPAQMSDAKTWIAVDAPPEHEDCRPFVAIANSWQRQGLRTPGVLSVDYGRGYMLLEDFGNEVLQFSLDDKTVSHFYDKALADLRLLQQTRIPDEYPLPAYDSAMLRREMELFPEWCLKQLLGMTIGQPEQALLDALSEHLVVSALEQPQVPVHRDYHSRNLMVLPEGLGIIDFQGAVLGPATYDLASLLRDCYIDWPQTQVYQWLDDFRARSDVLSGYDAATVRRWFDWIGAQRHIKVLGIFARLWLRDGKPDYLKDVPRVFAYLLWVCDHYPVLAGQADWLRSEVQPRLAQQTWWQDYRLTDE</sequence>
<gene>
    <name evidence="2" type="ORF">GCM10023116_33410</name>
</gene>
<reference evidence="3" key="1">
    <citation type="journal article" date="2019" name="Int. J. Syst. Evol. Microbiol.">
        <title>The Global Catalogue of Microorganisms (GCM) 10K type strain sequencing project: providing services to taxonomists for standard genome sequencing and annotation.</title>
        <authorList>
            <consortium name="The Broad Institute Genomics Platform"/>
            <consortium name="The Broad Institute Genome Sequencing Center for Infectious Disease"/>
            <person name="Wu L."/>
            <person name="Ma J."/>
        </authorList>
    </citation>
    <scope>NUCLEOTIDE SEQUENCE [LARGE SCALE GENOMIC DNA]</scope>
    <source>
        <strain evidence="3">JCM 17805</strain>
    </source>
</reference>
<dbReference type="Gene3D" id="3.30.200.20">
    <property type="entry name" value="Phosphorylase Kinase, domain 1"/>
    <property type="match status" value="1"/>
</dbReference>
<organism evidence="2 3">
    <name type="scientific">Kistimonas scapharcae</name>
    <dbReference type="NCBI Taxonomy" id="1036133"/>
    <lineage>
        <taxon>Bacteria</taxon>
        <taxon>Pseudomonadati</taxon>
        <taxon>Pseudomonadota</taxon>
        <taxon>Gammaproteobacteria</taxon>
        <taxon>Oceanospirillales</taxon>
        <taxon>Endozoicomonadaceae</taxon>
        <taxon>Kistimonas</taxon>
    </lineage>
</organism>
<accession>A0ABP8V495</accession>
<comment type="caution">
    <text evidence="2">The sequence shown here is derived from an EMBL/GenBank/DDBJ whole genome shotgun (WGS) entry which is preliminary data.</text>
</comment>
<evidence type="ECO:0000259" key="1">
    <source>
        <dbReference type="Pfam" id="PF01636"/>
    </source>
</evidence>
<proteinExistence type="predicted"/>
<name>A0ABP8V495_9GAMM</name>
<dbReference type="InterPro" id="IPR011009">
    <property type="entry name" value="Kinase-like_dom_sf"/>
</dbReference>
<dbReference type="SUPFAM" id="SSF56112">
    <property type="entry name" value="Protein kinase-like (PK-like)"/>
    <property type="match status" value="1"/>
</dbReference>
<dbReference type="InterPro" id="IPR002575">
    <property type="entry name" value="Aminoglycoside_PTrfase"/>
</dbReference>
<dbReference type="Pfam" id="PF01636">
    <property type="entry name" value="APH"/>
    <property type="match status" value="1"/>
</dbReference>
<evidence type="ECO:0000313" key="3">
    <source>
        <dbReference type="Proteomes" id="UP001500604"/>
    </source>
</evidence>